<dbReference type="OrthoDB" id="6016419at2"/>
<keyword evidence="1" id="KW-0812">Transmembrane</keyword>
<feature type="transmembrane region" description="Helical" evidence="1">
    <location>
        <begin position="180"/>
        <end position="200"/>
    </location>
</feature>
<dbReference type="GO" id="GO:0005886">
    <property type="term" value="C:plasma membrane"/>
    <property type="evidence" value="ECO:0007669"/>
    <property type="project" value="UniProtKB-SubCell"/>
</dbReference>
<dbReference type="InterPro" id="IPR021913">
    <property type="entry name" value="DUF3526"/>
</dbReference>
<dbReference type="AlphaFoldDB" id="A0A1G7MG49"/>
<reference evidence="2 5" key="2">
    <citation type="submission" date="2019-12" db="EMBL/GenBank/DDBJ databases">
        <authorList>
            <person name="Zheng J."/>
        </authorList>
    </citation>
    <scope>NUCLEOTIDE SEQUENCE [LARGE SCALE GENOMIC DNA]</scope>
    <source>
        <strain evidence="2 5">DSM 27347</strain>
    </source>
</reference>
<evidence type="ECO:0000256" key="1">
    <source>
        <dbReference type="SAM" id="Phobius"/>
    </source>
</evidence>
<feature type="transmembrane region" description="Helical" evidence="1">
    <location>
        <begin position="132"/>
        <end position="152"/>
    </location>
</feature>
<gene>
    <name evidence="2" type="ORF">GQR91_00045</name>
    <name evidence="3" type="ORF">SAMN05216557_104161</name>
</gene>
<dbReference type="Pfam" id="PF12679">
    <property type="entry name" value="ABC2_membrane_2"/>
    <property type="match status" value="1"/>
</dbReference>
<organism evidence="3 4">
    <name type="scientific">Sphingomonas carotinifaciens</name>
    <dbReference type="NCBI Taxonomy" id="1166323"/>
    <lineage>
        <taxon>Bacteria</taxon>
        <taxon>Pseudomonadati</taxon>
        <taxon>Pseudomonadota</taxon>
        <taxon>Alphaproteobacteria</taxon>
        <taxon>Sphingomonadales</taxon>
        <taxon>Sphingomonadaceae</taxon>
        <taxon>Sphingomonas</taxon>
    </lineage>
</organism>
<feature type="transmembrane region" description="Helical" evidence="1">
    <location>
        <begin position="241"/>
        <end position="262"/>
    </location>
</feature>
<feature type="transmembrane region" description="Helical" evidence="1">
    <location>
        <begin position="206"/>
        <end position="229"/>
    </location>
</feature>
<proteinExistence type="predicted"/>
<dbReference type="Proteomes" id="UP000436801">
    <property type="component" value="Unassembled WGS sequence"/>
</dbReference>
<evidence type="ECO:0000313" key="5">
    <source>
        <dbReference type="Proteomes" id="UP000436801"/>
    </source>
</evidence>
<evidence type="ECO:0000313" key="4">
    <source>
        <dbReference type="Proteomes" id="UP000323502"/>
    </source>
</evidence>
<keyword evidence="1" id="KW-0472">Membrane</keyword>
<dbReference type="Proteomes" id="UP000323502">
    <property type="component" value="Unassembled WGS sequence"/>
</dbReference>
<protein>
    <submittedName>
        <fullName evidence="3">ABC-2 type transport system permease protein</fullName>
    </submittedName>
    <submittedName>
        <fullName evidence="2">DUF3526 domain-containing protein</fullName>
    </submittedName>
</protein>
<sequence length="417" mass="45461">MRIWRYELILLLRNRLALAGLILLALLGAASVATGLAEVARQRAAIARIAPAQAEDVAAVAHWAAPKGDPGDAAYYTFHATWDPPSPLAFAALGMRDVSPYILRIRALGLEAQIYDGDNFNPELALPGRFEWAFVLVFLVPLFTIALFHDLASGEREAGRARMLAVLPGGASRVMRRRTLLRLALIVLAVGVPFLVGAAVSGVGPVTVLAVLALTVAYTGFWVGVAALVSRLRWSSVTNAATLAAIWLLLVLVVPAAAHVAVNRLVPVPPGSAIALAQREAVNGAWDIPREATMRRFYAEHPQWADSAPLPTAFHWKWYFAFHQNGDRSVAPQVAAYRAGLERRAAVGDALGWLLPPVGVQAALTRLADTDARAQLAYRDRVRAYHRALREFYYTYLFHDRPFGLADFGKAPRFDAR</sequence>
<dbReference type="RefSeq" id="WP_149682516.1">
    <property type="nucleotide sequence ID" value="NZ_FNBI01000004.1"/>
</dbReference>
<evidence type="ECO:0000313" key="3">
    <source>
        <dbReference type="EMBL" id="SDF60180.1"/>
    </source>
</evidence>
<keyword evidence="4" id="KW-1185">Reference proteome</keyword>
<dbReference type="EMBL" id="WSUT01000001">
    <property type="protein sequence ID" value="MWC42055.1"/>
    <property type="molecule type" value="Genomic_DNA"/>
</dbReference>
<dbReference type="GO" id="GO:0140359">
    <property type="term" value="F:ABC-type transporter activity"/>
    <property type="evidence" value="ECO:0007669"/>
    <property type="project" value="InterPro"/>
</dbReference>
<evidence type="ECO:0000313" key="2">
    <source>
        <dbReference type="EMBL" id="MWC42055.1"/>
    </source>
</evidence>
<name>A0A1G7MG49_9SPHN</name>
<dbReference type="EMBL" id="FNBI01000004">
    <property type="protein sequence ID" value="SDF60180.1"/>
    <property type="molecule type" value="Genomic_DNA"/>
</dbReference>
<accession>A0A1G7MG49</accession>
<keyword evidence="1" id="KW-1133">Transmembrane helix</keyword>
<dbReference type="PANTHER" id="PTHR43471">
    <property type="entry name" value="ABC TRANSPORTER PERMEASE"/>
    <property type="match status" value="1"/>
</dbReference>
<dbReference type="Pfam" id="PF12040">
    <property type="entry name" value="DUF3526"/>
    <property type="match status" value="1"/>
</dbReference>
<reference evidence="3 4" key="1">
    <citation type="submission" date="2016-10" db="EMBL/GenBank/DDBJ databases">
        <authorList>
            <person name="Varghese N."/>
            <person name="Submissions S."/>
        </authorList>
    </citation>
    <scope>NUCLEOTIDE SEQUENCE [LARGE SCALE GENOMIC DNA]</scope>
    <source>
        <strain evidence="3 4">S7-754</strain>
    </source>
</reference>
<dbReference type="PANTHER" id="PTHR43471:SF1">
    <property type="entry name" value="ABC TRANSPORTER PERMEASE PROTEIN NOSY-RELATED"/>
    <property type="match status" value="1"/>
</dbReference>